<reference evidence="1" key="1">
    <citation type="submission" date="2018-05" db="EMBL/GenBank/DDBJ databases">
        <authorList>
            <person name="Lanie J.A."/>
            <person name="Ng W.-L."/>
            <person name="Kazmierczak K.M."/>
            <person name="Andrzejewski T.M."/>
            <person name="Davidsen T.M."/>
            <person name="Wayne K.J."/>
            <person name="Tettelin H."/>
            <person name="Glass J.I."/>
            <person name="Rusch D."/>
            <person name="Podicherti R."/>
            <person name="Tsui H.-C.T."/>
            <person name="Winkler M.E."/>
        </authorList>
    </citation>
    <scope>NUCLEOTIDE SEQUENCE</scope>
</reference>
<protein>
    <submittedName>
        <fullName evidence="1">Uncharacterized protein</fullName>
    </submittedName>
</protein>
<accession>A0A382PMK6</accession>
<sequence length="330" mass="36576">MPYTTMWSYTWDLTYESTADTIAMLKQDIGLDAISVATAYHTYEMLCAHRKAGKFVRANESAVYFQPEMTLYEDTPIKPNVSPTAVDHDPLREIGDACVAHGLGMTSWTVCLHNSLLAGKYPEHAQVTAFGDVLPHAPCPASPAVQKYMTALVRDLTSNYPITALELETLNYNGYSQGHYHEKSGLPIGPLESFLFSLCFCDHCQAKAETENIDVGELRASVCDKLNRFCEDGEASGQPIEDHVNSSEGMTAFVKMRADAVESLTRMVKGAVDVPVYYLLMGNYYGSGMDYREISKIVNRVEILAYSHDTGQVRNSIRNTCDHGIAPEQI</sequence>
<organism evidence="1">
    <name type="scientific">marine metagenome</name>
    <dbReference type="NCBI Taxonomy" id="408172"/>
    <lineage>
        <taxon>unclassified sequences</taxon>
        <taxon>metagenomes</taxon>
        <taxon>ecological metagenomes</taxon>
    </lineage>
</organism>
<proteinExistence type="predicted"/>
<dbReference type="Gene3D" id="3.20.20.80">
    <property type="entry name" value="Glycosidases"/>
    <property type="match status" value="1"/>
</dbReference>
<feature type="non-terminal residue" evidence="1">
    <location>
        <position position="330"/>
    </location>
</feature>
<dbReference type="AlphaFoldDB" id="A0A382PMK6"/>
<dbReference type="EMBL" id="UINC01108059">
    <property type="protein sequence ID" value="SVC73888.1"/>
    <property type="molecule type" value="Genomic_DNA"/>
</dbReference>
<gene>
    <name evidence="1" type="ORF">METZ01_LOCUS326742</name>
</gene>
<evidence type="ECO:0000313" key="1">
    <source>
        <dbReference type="EMBL" id="SVC73888.1"/>
    </source>
</evidence>
<name>A0A382PMK6_9ZZZZ</name>